<name>A0A1C4CU96_9GAMM</name>
<dbReference type="AlphaFoldDB" id="A0A1C4CU96"/>
<dbReference type="EMBL" id="FMBA01000049">
    <property type="protein sequence ID" value="SCC22632.1"/>
    <property type="molecule type" value="Genomic_DNA"/>
</dbReference>
<dbReference type="OrthoDB" id="9810995at2"/>
<evidence type="ECO:0000313" key="2">
    <source>
        <dbReference type="Proteomes" id="UP000199698"/>
    </source>
</evidence>
<organism evidence="1 2">
    <name type="scientific">Gilliamella intestini</name>
    <dbReference type="NCBI Taxonomy" id="1798183"/>
    <lineage>
        <taxon>Bacteria</taxon>
        <taxon>Pseudomonadati</taxon>
        <taxon>Pseudomonadota</taxon>
        <taxon>Gammaproteobacteria</taxon>
        <taxon>Orbales</taxon>
        <taxon>Orbaceae</taxon>
        <taxon>Gilliamella</taxon>
    </lineage>
</organism>
<protein>
    <submittedName>
        <fullName evidence="1">Uncharacterized protein</fullName>
    </submittedName>
</protein>
<dbReference type="RefSeq" id="WP_091125016.1">
    <property type="nucleotide sequence ID" value="NZ_FMBA01000049.1"/>
</dbReference>
<sequence>MPLTSQNERYKTISYGIKRLVKVEKSIEDKLRRQAKRDNKTSLSEIRQVDTKGLPLLKNETKQQTREYSLDSINLIFKVFIHKRSAFLKLFNRNSTSLIYLDKLCDNRYIKQKSPAHKPIKAKSVIRTLN</sequence>
<reference evidence="2" key="1">
    <citation type="submission" date="2016-08" db="EMBL/GenBank/DDBJ databases">
        <authorList>
            <person name="Varghese N."/>
            <person name="Submissions Spin"/>
        </authorList>
    </citation>
    <scope>NUCLEOTIDE SEQUENCE [LARGE SCALE GENOMIC DNA]</scope>
    <source>
        <strain evidence="2">R-53144</strain>
    </source>
</reference>
<gene>
    <name evidence="1" type="ORF">GA0061080_104910</name>
</gene>
<proteinExistence type="predicted"/>
<dbReference type="Proteomes" id="UP000199698">
    <property type="component" value="Unassembled WGS sequence"/>
</dbReference>
<evidence type="ECO:0000313" key="1">
    <source>
        <dbReference type="EMBL" id="SCC22632.1"/>
    </source>
</evidence>
<keyword evidence="2" id="KW-1185">Reference proteome</keyword>
<accession>A0A1C4CU96</accession>